<feature type="signal peptide" evidence="5">
    <location>
        <begin position="1"/>
        <end position="23"/>
    </location>
</feature>
<keyword evidence="7" id="KW-0560">Oxidoreductase</keyword>
<evidence type="ECO:0000256" key="1">
    <source>
        <dbReference type="ARBA" id="ARBA00001973"/>
    </source>
</evidence>
<proteinExistence type="predicted"/>
<dbReference type="PANTHER" id="PTHR33353">
    <property type="entry name" value="PUTATIVE (AFU_ORTHOLOGUE AFUA_1G12560)-RELATED"/>
    <property type="match status" value="1"/>
</dbReference>
<sequence>MAPITTALFALSLSLSTLSLISAHGHVTGIVADGKWYSGWNGEMKYQNPLPLTAGWQADVLDNGFIAPTAFAAPDIICHKSAKNGNAYIPAKPGSKITFQWNTWPVSHKGPILDYLAPCNGDCTTVDKTKLLFTKFAEGAWKSGDNPGTWVTDDLVKNNISWTTTLPANLAPGNYVWRHEIIALHAAGSANGAQAYPQCVNFKIEGAGTQGLVGGTPATAFYTPSDPGILFNLYGAFKGYTIPGPALAKFVRRGVRGWVG</sequence>
<keyword evidence="3" id="KW-0964">Secreted</keyword>
<reference evidence="7" key="1">
    <citation type="journal article" date="2020" name="Stud. Mycol.">
        <title>101 Dothideomycetes genomes: a test case for predicting lifestyles and emergence of pathogens.</title>
        <authorList>
            <person name="Haridas S."/>
            <person name="Albert R."/>
            <person name="Binder M."/>
            <person name="Bloem J."/>
            <person name="Labutti K."/>
            <person name="Salamov A."/>
            <person name="Andreopoulos B."/>
            <person name="Baker S."/>
            <person name="Barry K."/>
            <person name="Bills G."/>
            <person name="Bluhm B."/>
            <person name="Cannon C."/>
            <person name="Castanera R."/>
            <person name="Culley D."/>
            <person name="Daum C."/>
            <person name="Ezra D."/>
            <person name="Gonzalez J."/>
            <person name="Henrissat B."/>
            <person name="Kuo A."/>
            <person name="Liang C."/>
            <person name="Lipzen A."/>
            <person name="Lutzoni F."/>
            <person name="Magnuson J."/>
            <person name="Mondo S."/>
            <person name="Nolan M."/>
            <person name="Ohm R."/>
            <person name="Pangilinan J."/>
            <person name="Park H.-J."/>
            <person name="Ramirez L."/>
            <person name="Alfaro M."/>
            <person name="Sun H."/>
            <person name="Tritt A."/>
            <person name="Yoshinaga Y."/>
            <person name="Zwiers L.-H."/>
            <person name="Turgeon B."/>
            <person name="Goodwin S."/>
            <person name="Spatafora J."/>
            <person name="Crous P."/>
            <person name="Grigoriev I."/>
        </authorList>
    </citation>
    <scope>NUCLEOTIDE SEQUENCE</scope>
    <source>
        <strain evidence="7">CBS 109.77</strain>
    </source>
</reference>
<evidence type="ECO:0000313" key="7">
    <source>
        <dbReference type="EMBL" id="KAF2793710.1"/>
    </source>
</evidence>
<dbReference type="GO" id="GO:0004497">
    <property type="term" value="F:monooxygenase activity"/>
    <property type="evidence" value="ECO:0007669"/>
    <property type="project" value="UniProtKB-KW"/>
</dbReference>
<feature type="domain" description="Auxiliary Activity family 9 catalytic" evidence="6">
    <location>
        <begin position="24"/>
        <end position="235"/>
    </location>
</feature>
<evidence type="ECO:0000313" key="8">
    <source>
        <dbReference type="Proteomes" id="UP000799757"/>
    </source>
</evidence>
<organism evidence="7 8">
    <name type="scientific">Melanomma pulvis-pyrius CBS 109.77</name>
    <dbReference type="NCBI Taxonomy" id="1314802"/>
    <lineage>
        <taxon>Eukaryota</taxon>
        <taxon>Fungi</taxon>
        <taxon>Dikarya</taxon>
        <taxon>Ascomycota</taxon>
        <taxon>Pezizomycotina</taxon>
        <taxon>Dothideomycetes</taxon>
        <taxon>Pleosporomycetidae</taxon>
        <taxon>Pleosporales</taxon>
        <taxon>Melanommataceae</taxon>
        <taxon>Melanomma</taxon>
    </lineage>
</organism>
<feature type="chain" id="PRO_5025476912" evidence="5">
    <location>
        <begin position="24"/>
        <end position="260"/>
    </location>
</feature>
<dbReference type="CDD" id="cd21175">
    <property type="entry name" value="LPMO_AA9"/>
    <property type="match status" value="1"/>
</dbReference>
<dbReference type="InterPro" id="IPR005103">
    <property type="entry name" value="AA9_LPMO"/>
</dbReference>
<dbReference type="PANTHER" id="PTHR33353:SF34">
    <property type="entry name" value="ENDO-BETA-1,4-GLUCANASE D"/>
    <property type="match status" value="1"/>
</dbReference>
<accession>A0A6A6XAY1</accession>
<keyword evidence="4" id="KW-1015">Disulfide bond</keyword>
<evidence type="ECO:0000256" key="3">
    <source>
        <dbReference type="ARBA" id="ARBA00022525"/>
    </source>
</evidence>
<evidence type="ECO:0000259" key="6">
    <source>
        <dbReference type="Pfam" id="PF03443"/>
    </source>
</evidence>
<dbReference type="EMBL" id="MU001917">
    <property type="protein sequence ID" value="KAF2793710.1"/>
    <property type="molecule type" value="Genomic_DNA"/>
</dbReference>
<dbReference type="InterPro" id="IPR049892">
    <property type="entry name" value="AA9"/>
</dbReference>
<dbReference type="Proteomes" id="UP000799757">
    <property type="component" value="Unassembled WGS sequence"/>
</dbReference>
<evidence type="ECO:0000256" key="2">
    <source>
        <dbReference type="ARBA" id="ARBA00004613"/>
    </source>
</evidence>
<keyword evidence="5" id="KW-0732">Signal</keyword>
<dbReference type="Pfam" id="PF03443">
    <property type="entry name" value="AA9"/>
    <property type="match status" value="1"/>
</dbReference>
<dbReference type="AlphaFoldDB" id="A0A6A6XAY1"/>
<gene>
    <name evidence="7" type="ORF">K505DRAFT_375154</name>
</gene>
<evidence type="ECO:0000256" key="5">
    <source>
        <dbReference type="SAM" id="SignalP"/>
    </source>
</evidence>
<dbReference type="Gene3D" id="2.70.50.70">
    <property type="match status" value="1"/>
</dbReference>
<dbReference type="GO" id="GO:0005576">
    <property type="term" value="C:extracellular region"/>
    <property type="evidence" value="ECO:0007669"/>
    <property type="project" value="UniProtKB-SubCell"/>
</dbReference>
<evidence type="ECO:0000256" key="4">
    <source>
        <dbReference type="ARBA" id="ARBA00023157"/>
    </source>
</evidence>
<keyword evidence="8" id="KW-1185">Reference proteome</keyword>
<protein>
    <submittedName>
        <fullName evidence="7">Lytic polysaccharide monooxygenase</fullName>
    </submittedName>
</protein>
<keyword evidence="7" id="KW-0503">Monooxygenase</keyword>
<dbReference type="OrthoDB" id="4849160at2759"/>
<name>A0A6A6XAY1_9PLEO</name>
<comment type="subcellular location">
    <subcellularLocation>
        <location evidence="2">Secreted</location>
    </subcellularLocation>
</comment>
<comment type="cofactor">
    <cofactor evidence="1">
        <name>Cu(2+)</name>
        <dbReference type="ChEBI" id="CHEBI:29036"/>
    </cofactor>
</comment>